<dbReference type="Proteomes" id="UP000054279">
    <property type="component" value="Unassembled WGS sequence"/>
</dbReference>
<proteinExistence type="predicted"/>
<evidence type="ECO:0000313" key="3">
    <source>
        <dbReference type="Proteomes" id="UP000054279"/>
    </source>
</evidence>
<dbReference type="EMBL" id="KN837152">
    <property type="protein sequence ID" value="KIJ39402.1"/>
    <property type="molecule type" value="Genomic_DNA"/>
</dbReference>
<gene>
    <name evidence="2" type="ORF">M422DRAFT_257722</name>
</gene>
<accession>A0A0C9VDC2</accession>
<evidence type="ECO:0000313" key="2">
    <source>
        <dbReference type="EMBL" id="KIJ39402.1"/>
    </source>
</evidence>
<feature type="compositionally biased region" description="Low complexity" evidence="1">
    <location>
        <begin position="76"/>
        <end position="91"/>
    </location>
</feature>
<reference evidence="2 3" key="1">
    <citation type="submission" date="2014-06" db="EMBL/GenBank/DDBJ databases">
        <title>Evolutionary Origins and Diversification of the Mycorrhizal Mutualists.</title>
        <authorList>
            <consortium name="DOE Joint Genome Institute"/>
            <consortium name="Mycorrhizal Genomics Consortium"/>
            <person name="Kohler A."/>
            <person name="Kuo A."/>
            <person name="Nagy L.G."/>
            <person name="Floudas D."/>
            <person name="Copeland A."/>
            <person name="Barry K.W."/>
            <person name="Cichocki N."/>
            <person name="Veneault-Fourrey C."/>
            <person name="LaButti K."/>
            <person name="Lindquist E.A."/>
            <person name="Lipzen A."/>
            <person name="Lundell T."/>
            <person name="Morin E."/>
            <person name="Murat C."/>
            <person name="Riley R."/>
            <person name="Ohm R."/>
            <person name="Sun H."/>
            <person name="Tunlid A."/>
            <person name="Henrissat B."/>
            <person name="Grigoriev I.V."/>
            <person name="Hibbett D.S."/>
            <person name="Martin F."/>
        </authorList>
    </citation>
    <scope>NUCLEOTIDE SEQUENCE [LARGE SCALE GENOMIC DNA]</scope>
    <source>
        <strain evidence="2 3">SS14</strain>
    </source>
</reference>
<dbReference type="HOGENOM" id="CLU_1533548_0_0_1"/>
<feature type="compositionally biased region" description="Low complexity" evidence="1">
    <location>
        <begin position="18"/>
        <end position="29"/>
    </location>
</feature>
<feature type="region of interest" description="Disordered" evidence="1">
    <location>
        <begin position="54"/>
        <end position="94"/>
    </location>
</feature>
<protein>
    <submittedName>
        <fullName evidence="2">Uncharacterized protein</fullName>
    </submittedName>
</protein>
<name>A0A0C9VDC2_SPHS4</name>
<feature type="compositionally biased region" description="Pro residues" evidence="1">
    <location>
        <begin position="65"/>
        <end position="75"/>
    </location>
</feature>
<feature type="region of interest" description="Disordered" evidence="1">
    <location>
        <begin position="1"/>
        <end position="35"/>
    </location>
</feature>
<dbReference type="AlphaFoldDB" id="A0A0C9VDC2"/>
<sequence>MQMTSTYPDKRANGALKNSQNRTSNTNSSPIDRITGVNHCQFGKAIDINNSESWGRTLSHQGPNCSPPTPPPPSGGSPDHSPSPVSPSNNNKRNLTTLIRGAVVDRETVTRNQEGQSREDYCSKLTTQNPFPNAVEEQMAANTSLMRAEVALELKIETERIYDMAIQLVTARGIQ</sequence>
<organism evidence="2 3">
    <name type="scientific">Sphaerobolus stellatus (strain SS14)</name>
    <dbReference type="NCBI Taxonomy" id="990650"/>
    <lineage>
        <taxon>Eukaryota</taxon>
        <taxon>Fungi</taxon>
        <taxon>Dikarya</taxon>
        <taxon>Basidiomycota</taxon>
        <taxon>Agaricomycotina</taxon>
        <taxon>Agaricomycetes</taxon>
        <taxon>Phallomycetidae</taxon>
        <taxon>Geastrales</taxon>
        <taxon>Sphaerobolaceae</taxon>
        <taxon>Sphaerobolus</taxon>
    </lineage>
</organism>
<evidence type="ECO:0000256" key="1">
    <source>
        <dbReference type="SAM" id="MobiDB-lite"/>
    </source>
</evidence>
<keyword evidence="3" id="KW-1185">Reference proteome</keyword>